<keyword evidence="3" id="KW-1185">Reference proteome</keyword>
<dbReference type="EMBL" id="JAOPKB010000001">
    <property type="protein sequence ID" value="MCU4971850.1"/>
    <property type="molecule type" value="Genomic_DNA"/>
</dbReference>
<name>A0ABT2QAA4_9EURY</name>
<reference evidence="2 3" key="1">
    <citation type="submission" date="2022-09" db="EMBL/GenBank/DDBJ databases">
        <title>Enrichment on poylsaccharides allowed isolation of novel metabolic and taxonomic groups of Haloarchaea.</title>
        <authorList>
            <person name="Sorokin D.Y."/>
            <person name="Elcheninov A.G."/>
            <person name="Khizhniak T.V."/>
            <person name="Kolganova T.V."/>
            <person name="Kublanov I.V."/>
        </authorList>
    </citation>
    <scope>NUCLEOTIDE SEQUENCE [LARGE SCALE GENOMIC DNA]</scope>
    <source>
        <strain evidence="2 3">AArc-m2/3/4</strain>
    </source>
</reference>
<proteinExistence type="predicted"/>
<dbReference type="Proteomes" id="UP001320972">
    <property type="component" value="Unassembled WGS sequence"/>
</dbReference>
<accession>A0ABT2QAA4</accession>
<protein>
    <submittedName>
        <fullName evidence="2">Uncharacterized protein</fullName>
    </submittedName>
</protein>
<feature type="region of interest" description="Disordered" evidence="1">
    <location>
        <begin position="1"/>
        <end position="25"/>
    </location>
</feature>
<gene>
    <name evidence="2" type="ORF">OB955_03745</name>
</gene>
<dbReference type="RefSeq" id="WP_338006992.1">
    <property type="nucleotide sequence ID" value="NZ_JAOPKB010000001.1"/>
</dbReference>
<evidence type="ECO:0000256" key="1">
    <source>
        <dbReference type="SAM" id="MobiDB-lite"/>
    </source>
</evidence>
<sequence length="94" mass="10239">MHSMGALKLTYESKPNKSGRTESGKPALILLRDGTTIEAVHQFTNTDRQLCVYLDTRQTGIDARINLDEIAAVITSTDAAQEFGIDDSSLEVLA</sequence>
<evidence type="ECO:0000313" key="2">
    <source>
        <dbReference type="EMBL" id="MCU4971850.1"/>
    </source>
</evidence>
<organism evidence="2 3">
    <name type="scientific">Natronoglomus mannanivorans</name>
    <dbReference type="NCBI Taxonomy" id="2979990"/>
    <lineage>
        <taxon>Archaea</taxon>
        <taxon>Methanobacteriati</taxon>
        <taxon>Methanobacteriota</taxon>
        <taxon>Stenosarchaea group</taxon>
        <taxon>Halobacteria</taxon>
        <taxon>Halobacteriales</taxon>
        <taxon>Natrialbaceae</taxon>
        <taxon>Natronoglomus</taxon>
    </lineage>
</organism>
<comment type="caution">
    <text evidence="2">The sequence shown here is derived from an EMBL/GenBank/DDBJ whole genome shotgun (WGS) entry which is preliminary data.</text>
</comment>
<evidence type="ECO:0000313" key="3">
    <source>
        <dbReference type="Proteomes" id="UP001320972"/>
    </source>
</evidence>